<keyword evidence="1" id="KW-0175">Coiled coil</keyword>
<evidence type="ECO:0000313" key="4">
    <source>
        <dbReference type="Proteomes" id="UP000634136"/>
    </source>
</evidence>
<proteinExistence type="predicted"/>
<comment type="caution">
    <text evidence="3">The sequence shown here is derived from an EMBL/GenBank/DDBJ whole genome shotgun (WGS) entry which is preliminary data.</text>
</comment>
<gene>
    <name evidence="3" type="ORF">G2W53_010428</name>
</gene>
<feature type="region of interest" description="Disordered" evidence="2">
    <location>
        <begin position="108"/>
        <end position="143"/>
    </location>
</feature>
<feature type="coiled-coil region" evidence="1">
    <location>
        <begin position="144"/>
        <end position="182"/>
    </location>
</feature>
<evidence type="ECO:0000313" key="3">
    <source>
        <dbReference type="EMBL" id="KAF7835569.1"/>
    </source>
</evidence>
<reference evidence="3" key="1">
    <citation type="submission" date="2020-09" db="EMBL/GenBank/DDBJ databases">
        <title>Genome-Enabled Discovery of Anthraquinone Biosynthesis in Senna tora.</title>
        <authorList>
            <person name="Kang S.-H."/>
            <person name="Pandey R.P."/>
            <person name="Lee C.-M."/>
            <person name="Sim J.-S."/>
            <person name="Jeong J.-T."/>
            <person name="Choi B.-S."/>
            <person name="Jung M."/>
            <person name="Ginzburg D."/>
            <person name="Zhao K."/>
            <person name="Won S.Y."/>
            <person name="Oh T.-J."/>
            <person name="Yu Y."/>
            <person name="Kim N.-H."/>
            <person name="Lee O.R."/>
            <person name="Lee T.-H."/>
            <person name="Bashyal P."/>
            <person name="Kim T.-S."/>
            <person name="Lee W.-H."/>
            <person name="Kawkins C."/>
            <person name="Kim C.-K."/>
            <person name="Kim J.S."/>
            <person name="Ahn B.O."/>
            <person name="Rhee S.Y."/>
            <person name="Sohng J.K."/>
        </authorList>
    </citation>
    <scope>NUCLEOTIDE SEQUENCE</scope>
    <source>
        <tissue evidence="3">Leaf</tissue>
    </source>
</reference>
<organism evidence="3 4">
    <name type="scientific">Senna tora</name>
    <dbReference type="NCBI Taxonomy" id="362788"/>
    <lineage>
        <taxon>Eukaryota</taxon>
        <taxon>Viridiplantae</taxon>
        <taxon>Streptophyta</taxon>
        <taxon>Embryophyta</taxon>
        <taxon>Tracheophyta</taxon>
        <taxon>Spermatophyta</taxon>
        <taxon>Magnoliopsida</taxon>
        <taxon>eudicotyledons</taxon>
        <taxon>Gunneridae</taxon>
        <taxon>Pentapetalae</taxon>
        <taxon>rosids</taxon>
        <taxon>fabids</taxon>
        <taxon>Fabales</taxon>
        <taxon>Fabaceae</taxon>
        <taxon>Caesalpinioideae</taxon>
        <taxon>Cassia clade</taxon>
        <taxon>Senna</taxon>
    </lineage>
</organism>
<protein>
    <submittedName>
        <fullName evidence="3">Uncharacterized protein</fullName>
    </submittedName>
</protein>
<evidence type="ECO:0000256" key="1">
    <source>
        <dbReference type="SAM" id="Coils"/>
    </source>
</evidence>
<dbReference type="AlphaFoldDB" id="A0A834WZW2"/>
<keyword evidence="4" id="KW-1185">Reference proteome</keyword>
<dbReference type="Proteomes" id="UP000634136">
    <property type="component" value="Unassembled WGS sequence"/>
</dbReference>
<sequence length="205" mass="23806">MWVQADHMLWEDAKAIRVEQMAQYVSHQNISMIKEFYIEARVKRTMKPVVKRSPNLYPWGEIVCTLCRQGGWEGTYINKTNLTVRVKNWVYFASEHILPLSQEVQDACLPTPTPSRRSDRGAGTSGSALARRARTRERPGPTRVEALLQEMNQRMLRMEQVQQDLIQEQRQAHRERNSLKRKIWLQAKKFFTRHRRGSSSGGGAA</sequence>
<dbReference type="EMBL" id="JAAIUW010000004">
    <property type="protein sequence ID" value="KAF7835569.1"/>
    <property type="molecule type" value="Genomic_DNA"/>
</dbReference>
<accession>A0A834WZW2</accession>
<name>A0A834WZW2_9FABA</name>
<evidence type="ECO:0000256" key="2">
    <source>
        <dbReference type="SAM" id="MobiDB-lite"/>
    </source>
</evidence>